<organism evidence="1 2">
    <name type="scientific">Paenibacillus tundrae</name>
    <dbReference type="NCBI Taxonomy" id="528187"/>
    <lineage>
        <taxon>Bacteria</taxon>
        <taxon>Bacillati</taxon>
        <taxon>Bacillota</taxon>
        <taxon>Bacilli</taxon>
        <taxon>Bacillales</taxon>
        <taxon>Paenibacillaceae</taxon>
        <taxon>Paenibacillus</taxon>
    </lineage>
</organism>
<reference evidence="1 2" key="1">
    <citation type="submission" date="2023-07" db="EMBL/GenBank/DDBJ databases">
        <title>Sorghum-associated microbial communities from plants grown in Nebraska, USA.</title>
        <authorList>
            <person name="Schachtman D."/>
        </authorList>
    </citation>
    <scope>NUCLEOTIDE SEQUENCE [LARGE SCALE GENOMIC DNA]</scope>
    <source>
        <strain evidence="1 2">DS1314</strain>
    </source>
</reference>
<gene>
    <name evidence="1" type="ORF">J2T19_003147</name>
</gene>
<keyword evidence="2" id="KW-1185">Reference proteome</keyword>
<sequence>MSVLSEAGEQFWDGILQNKIRSASLDTTAQTGASITFHRLKERACGTDNVQDHLTATGSP</sequence>
<accession>A0ABT9WEI7</accession>
<evidence type="ECO:0000313" key="1">
    <source>
        <dbReference type="EMBL" id="MDQ0171685.1"/>
    </source>
</evidence>
<dbReference type="RefSeq" id="WP_307217241.1">
    <property type="nucleotide sequence ID" value="NZ_JAUSTI010000008.1"/>
</dbReference>
<protein>
    <submittedName>
        <fullName evidence="1">Uncharacterized protein</fullName>
    </submittedName>
</protein>
<evidence type="ECO:0000313" key="2">
    <source>
        <dbReference type="Proteomes" id="UP001233836"/>
    </source>
</evidence>
<dbReference type="Proteomes" id="UP001233836">
    <property type="component" value="Unassembled WGS sequence"/>
</dbReference>
<comment type="caution">
    <text evidence="1">The sequence shown here is derived from an EMBL/GenBank/DDBJ whole genome shotgun (WGS) entry which is preliminary data.</text>
</comment>
<proteinExistence type="predicted"/>
<name>A0ABT9WEI7_9BACL</name>
<dbReference type="EMBL" id="JAUSTI010000008">
    <property type="protein sequence ID" value="MDQ0171685.1"/>
    <property type="molecule type" value="Genomic_DNA"/>
</dbReference>